<evidence type="ECO:0000313" key="4">
    <source>
        <dbReference type="RefSeq" id="XP_052740655.1"/>
    </source>
</evidence>
<evidence type="ECO:0000313" key="3">
    <source>
        <dbReference type="Proteomes" id="UP001652582"/>
    </source>
</evidence>
<organism evidence="3 4">
    <name type="scientific">Bicyclus anynana</name>
    <name type="common">Squinting bush brown butterfly</name>
    <dbReference type="NCBI Taxonomy" id="110368"/>
    <lineage>
        <taxon>Eukaryota</taxon>
        <taxon>Metazoa</taxon>
        <taxon>Ecdysozoa</taxon>
        <taxon>Arthropoda</taxon>
        <taxon>Hexapoda</taxon>
        <taxon>Insecta</taxon>
        <taxon>Pterygota</taxon>
        <taxon>Neoptera</taxon>
        <taxon>Endopterygota</taxon>
        <taxon>Lepidoptera</taxon>
        <taxon>Glossata</taxon>
        <taxon>Ditrysia</taxon>
        <taxon>Papilionoidea</taxon>
        <taxon>Nymphalidae</taxon>
        <taxon>Satyrinae</taxon>
        <taxon>Satyrini</taxon>
        <taxon>Mycalesina</taxon>
        <taxon>Bicyclus</taxon>
    </lineage>
</organism>
<feature type="compositionally biased region" description="Low complexity" evidence="1">
    <location>
        <begin position="235"/>
        <end position="248"/>
    </location>
</feature>
<feature type="domain" description="DUF7041" evidence="2">
    <location>
        <begin position="25"/>
        <end position="106"/>
    </location>
</feature>
<protein>
    <submittedName>
        <fullName evidence="4">Uncharacterized protein LOC128198577</fullName>
    </submittedName>
</protein>
<evidence type="ECO:0000256" key="1">
    <source>
        <dbReference type="SAM" id="MobiDB-lite"/>
    </source>
</evidence>
<dbReference type="PANTHER" id="PTHR33327">
    <property type="entry name" value="ENDONUCLEASE"/>
    <property type="match status" value="1"/>
</dbReference>
<dbReference type="Pfam" id="PF23055">
    <property type="entry name" value="DUF7041"/>
    <property type="match status" value="1"/>
</dbReference>
<dbReference type="RefSeq" id="XP_052740655.1">
    <property type="nucleotide sequence ID" value="XM_052884695.1"/>
</dbReference>
<dbReference type="InterPro" id="IPR055469">
    <property type="entry name" value="DUF7041"/>
</dbReference>
<feature type="compositionally biased region" description="Basic residues" evidence="1">
    <location>
        <begin position="222"/>
        <end position="234"/>
    </location>
</feature>
<accession>A0ABM3LNK1</accession>
<dbReference type="PANTHER" id="PTHR33327:SF3">
    <property type="entry name" value="RNA-DIRECTED DNA POLYMERASE"/>
    <property type="match status" value="1"/>
</dbReference>
<reference evidence="4" key="1">
    <citation type="submission" date="2025-08" db="UniProtKB">
        <authorList>
            <consortium name="RefSeq"/>
        </authorList>
    </citation>
    <scope>IDENTIFICATION</scope>
</reference>
<sequence length="276" mass="31129">MASPNNASVADSQGEIAGIALSMRVPPFWRDKPRLWFISFEAATADLKKSQDQLAQMVIAQLQKEDIEQVSDILFDPPATDLYTAVKNRLISAYEESDSRQLQKLLSEIELGDQKPTQLLRRMRFLAREKVPDSTLRILWTNHLPSHVRSVLAASESFSTKTALDELAILADKMVESSPSSHIAAVESPSTSVPPSDTKFLVEEIRKLSLEVAALKMVHQNCQHRGRPNYRRNRSNSNGRRSRSSTPSPYCFYHRRFGAAARRCTKPCSYQTKPEN</sequence>
<dbReference type="GeneID" id="128198577"/>
<dbReference type="Proteomes" id="UP001652582">
    <property type="component" value="Chromosome 12"/>
</dbReference>
<evidence type="ECO:0000259" key="2">
    <source>
        <dbReference type="Pfam" id="PF23055"/>
    </source>
</evidence>
<name>A0ABM3LNK1_BICAN</name>
<feature type="region of interest" description="Disordered" evidence="1">
    <location>
        <begin position="221"/>
        <end position="248"/>
    </location>
</feature>
<keyword evidence="3" id="KW-1185">Reference proteome</keyword>
<gene>
    <name evidence="4" type="primary">LOC128198577</name>
</gene>
<proteinExistence type="predicted"/>